<evidence type="ECO:0000313" key="1">
    <source>
        <dbReference type="EMBL" id="CAJ1978638.1"/>
    </source>
</evidence>
<reference evidence="1" key="1">
    <citation type="submission" date="2023-10" db="EMBL/GenBank/DDBJ databases">
        <authorList>
            <person name="Domelevo Entfellner J.-B."/>
        </authorList>
    </citation>
    <scope>NUCLEOTIDE SEQUENCE</scope>
</reference>
<proteinExistence type="predicted"/>
<sequence>MRACILLQSLNRMRTDIWTLSDIWTSLISSSYGHQCYLKNTQHHYLGDLNNKGNMDDYVGGYGVDYMEQKK</sequence>
<evidence type="ECO:0000313" key="2">
    <source>
        <dbReference type="Proteomes" id="UP001189624"/>
    </source>
</evidence>
<protein>
    <submittedName>
        <fullName evidence="1">Uncharacterized protein</fullName>
    </submittedName>
</protein>
<dbReference type="EMBL" id="OY731408">
    <property type="protein sequence ID" value="CAJ1978638.1"/>
    <property type="molecule type" value="Genomic_DNA"/>
</dbReference>
<gene>
    <name evidence="1" type="ORF">AYBTSS11_LOCUS30834</name>
</gene>
<dbReference type="AlphaFoldDB" id="A0AA86W4V6"/>
<keyword evidence="2" id="KW-1185">Reference proteome</keyword>
<name>A0AA86W4V6_9FABA</name>
<dbReference type="Proteomes" id="UP001189624">
    <property type="component" value="Chromosome 11"/>
</dbReference>
<organism evidence="1 2">
    <name type="scientific">Sphenostylis stenocarpa</name>
    <dbReference type="NCBI Taxonomy" id="92480"/>
    <lineage>
        <taxon>Eukaryota</taxon>
        <taxon>Viridiplantae</taxon>
        <taxon>Streptophyta</taxon>
        <taxon>Embryophyta</taxon>
        <taxon>Tracheophyta</taxon>
        <taxon>Spermatophyta</taxon>
        <taxon>Magnoliopsida</taxon>
        <taxon>eudicotyledons</taxon>
        <taxon>Gunneridae</taxon>
        <taxon>Pentapetalae</taxon>
        <taxon>rosids</taxon>
        <taxon>fabids</taxon>
        <taxon>Fabales</taxon>
        <taxon>Fabaceae</taxon>
        <taxon>Papilionoideae</taxon>
        <taxon>50 kb inversion clade</taxon>
        <taxon>NPAAA clade</taxon>
        <taxon>indigoferoid/millettioid clade</taxon>
        <taxon>Phaseoleae</taxon>
        <taxon>Sphenostylis</taxon>
    </lineage>
</organism>
<accession>A0AA86W4V6</accession>
<dbReference type="Gramene" id="rna-AYBTSS11_LOCUS30834">
    <property type="protein sequence ID" value="CAJ1978638.1"/>
    <property type="gene ID" value="gene-AYBTSS11_LOCUS30834"/>
</dbReference>